<feature type="transmembrane region" description="Helical" evidence="1">
    <location>
        <begin position="112"/>
        <end position="128"/>
    </location>
</feature>
<keyword evidence="1" id="KW-0472">Membrane</keyword>
<evidence type="ECO:0000256" key="1">
    <source>
        <dbReference type="SAM" id="Phobius"/>
    </source>
</evidence>
<feature type="transmembrane region" description="Helical" evidence="1">
    <location>
        <begin position="77"/>
        <end position="100"/>
    </location>
</feature>
<feature type="transmembrane region" description="Helical" evidence="1">
    <location>
        <begin position="44"/>
        <end position="65"/>
    </location>
</feature>
<evidence type="ECO:0000313" key="2">
    <source>
        <dbReference type="EMBL" id="GAA4362701.1"/>
    </source>
</evidence>
<protein>
    <submittedName>
        <fullName evidence="2">Uncharacterized protein</fullName>
    </submittedName>
</protein>
<dbReference type="Proteomes" id="UP001501153">
    <property type="component" value="Unassembled WGS sequence"/>
</dbReference>
<organism evidence="2 3">
    <name type="scientific">Hymenobacter saemangeumensis</name>
    <dbReference type="NCBI Taxonomy" id="1084522"/>
    <lineage>
        <taxon>Bacteria</taxon>
        <taxon>Pseudomonadati</taxon>
        <taxon>Bacteroidota</taxon>
        <taxon>Cytophagia</taxon>
        <taxon>Cytophagales</taxon>
        <taxon>Hymenobacteraceae</taxon>
        <taxon>Hymenobacter</taxon>
    </lineage>
</organism>
<comment type="caution">
    <text evidence="2">The sequence shown here is derived from an EMBL/GenBank/DDBJ whole genome shotgun (WGS) entry which is preliminary data.</text>
</comment>
<keyword evidence="1" id="KW-0812">Transmembrane</keyword>
<keyword evidence="1" id="KW-1133">Transmembrane helix</keyword>
<keyword evidence="3" id="KW-1185">Reference proteome</keyword>
<reference evidence="3" key="1">
    <citation type="journal article" date="2019" name="Int. J. Syst. Evol. Microbiol.">
        <title>The Global Catalogue of Microorganisms (GCM) 10K type strain sequencing project: providing services to taxonomists for standard genome sequencing and annotation.</title>
        <authorList>
            <consortium name="The Broad Institute Genomics Platform"/>
            <consortium name="The Broad Institute Genome Sequencing Center for Infectious Disease"/>
            <person name="Wu L."/>
            <person name="Ma J."/>
        </authorList>
    </citation>
    <scope>NUCLEOTIDE SEQUENCE [LARGE SCALE GENOMIC DNA]</scope>
    <source>
        <strain evidence="3">JCM 17923</strain>
    </source>
</reference>
<proteinExistence type="predicted"/>
<evidence type="ECO:0000313" key="3">
    <source>
        <dbReference type="Proteomes" id="UP001501153"/>
    </source>
</evidence>
<accession>A0ABP8ILS2</accession>
<name>A0ABP8ILS2_9BACT</name>
<sequence>MPGYTAALRSKAKVFNTLCGYRPFCPRGFHPSPPQLMRLIRQQAFPYAAPFLLNGLLILLCFGMLEAEEQRIKASGGGSLGLEFVIIIGLANLVGLLLNLGLSVRQAFKRNYALALIYLAFVLLWVYSNQTSGTTGRLVPG</sequence>
<gene>
    <name evidence="2" type="ORF">GCM10023185_30880</name>
</gene>
<dbReference type="EMBL" id="BAABGZ010000066">
    <property type="protein sequence ID" value="GAA4362701.1"/>
    <property type="molecule type" value="Genomic_DNA"/>
</dbReference>